<keyword evidence="4" id="KW-0418">Kinase</keyword>
<dbReference type="Pfam" id="PF00069">
    <property type="entry name" value="Pkinase"/>
    <property type="match status" value="1"/>
</dbReference>
<evidence type="ECO:0000259" key="7">
    <source>
        <dbReference type="PROSITE" id="PS50011"/>
    </source>
</evidence>
<dbReference type="Gene3D" id="1.10.510.10">
    <property type="entry name" value="Transferase(Phosphotransferase) domain 1"/>
    <property type="match status" value="1"/>
</dbReference>
<evidence type="ECO:0000256" key="6">
    <source>
        <dbReference type="SAM" id="SignalP"/>
    </source>
</evidence>
<evidence type="ECO:0000256" key="2">
    <source>
        <dbReference type="ARBA" id="ARBA00022840"/>
    </source>
</evidence>
<keyword evidence="4" id="KW-0723">Serine/threonine-protein kinase</keyword>
<accession>A0A7S1REX9</accession>
<dbReference type="PROSITE" id="PS50011">
    <property type="entry name" value="PROTEIN_KINASE_DOM"/>
    <property type="match status" value="1"/>
</dbReference>
<dbReference type="InterPro" id="IPR008271">
    <property type="entry name" value="Ser/Thr_kinase_AS"/>
</dbReference>
<dbReference type="CDD" id="cd00180">
    <property type="entry name" value="PKc"/>
    <property type="match status" value="1"/>
</dbReference>
<evidence type="ECO:0000313" key="8">
    <source>
        <dbReference type="EMBL" id="CAD9163422.1"/>
    </source>
</evidence>
<dbReference type="GO" id="GO:0005634">
    <property type="term" value="C:nucleus"/>
    <property type="evidence" value="ECO:0007669"/>
    <property type="project" value="TreeGrafter"/>
</dbReference>
<name>A0A7S1REX9_ALECA</name>
<dbReference type="SMART" id="SM00220">
    <property type="entry name" value="S_TKc"/>
    <property type="match status" value="1"/>
</dbReference>
<dbReference type="EMBL" id="HBGE01066927">
    <property type="protein sequence ID" value="CAD9163422.1"/>
    <property type="molecule type" value="Transcribed_RNA"/>
</dbReference>
<dbReference type="InterPro" id="IPR017441">
    <property type="entry name" value="Protein_kinase_ATP_BS"/>
</dbReference>
<dbReference type="PANTHER" id="PTHR24345">
    <property type="entry name" value="SERINE/THREONINE-PROTEIN KINASE PLK"/>
    <property type="match status" value="1"/>
</dbReference>
<protein>
    <recommendedName>
        <fullName evidence="7">Protein kinase domain-containing protein</fullName>
    </recommendedName>
</protein>
<keyword evidence="4" id="KW-0808">Transferase</keyword>
<feature type="binding site" evidence="3">
    <location>
        <position position="146"/>
    </location>
    <ligand>
        <name>ATP</name>
        <dbReference type="ChEBI" id="CHEBI:30616"/>
    </ligand>
</feature>
<evidence type="ECO:0000256" key="1">
    <source>
        <dbReference type="ARBA" id="ARBA00022741"/>
    </source>
</evidence>
<keyword evidence="1 3" id="KW-0547">Nucleotide-binding</keyword>
<feature type="domain" description="Protein kinase" evidence="7">
    <location>
        <begin position="117"/>
        <end position="409"/>
    </location>
</feature>
<feature type="signal peptide" evidence="6">
    <location>
        <begin position="1"/>
        <end position="21"/>
    </location>
</feature>
<keyword evidence="6" id="KW-0732">Signal</keyword>
<evidence type="ECO:0000256" key="4">
    <source>
        <dbReference type="RuleBase" id="RU000304"/>
    </source>
</evidence>
<gene>
    <name evidence="8" type="ORF">ACAT0790_LOCUS40187</name>
</gene>
<organism evidence="8">
    <name type="scientific">Alexandrium catenella</name>
    <name type="common">Red tide dinoflagellate</name>
    <name type="synonym">Gonyaulax catenella</name>
    <dbReference type="NCBI Taxonomy" id="2925"/>
    <lineage>
        <taxon>Eukaryota</taxon>
        <taxon>Sar</taxon>
        <taxon>Alveolata</taxon>
        <taxon>Dinophyceae</taxon>
        <taxon>Gonyaulacales</taxon>
        <taxon>Pyrocystaceae</taxon>
        <taxon>Alexandrium</taxon>
    </lineage>
</organism>
<dbReference type="PROSITE" id="PS00107">
    <property type="entry name" value="PROTEIN_KINASE_ATP"/>
    <property type="match status" value="1"/>
</dbReference>
<dbReference type="PROSITE" id="PS00108">
    <property type="entry name" value="PROTEIN_KINASE_ST"/>
    <property type="match status" value="1"/>
</dbReference>
<keyword evidence="2 3" id="KW-0067">ATP-binding</keyword>
<dbReference type="Gene3D" id="3.30.200.20">
    <property type="entry name" value="Phosphorylase Kinase, domain 1"/>
    <property type="match status" value="1"/>
</dbReference>
<dbReference type="SUPFAM" id="SSF56112">
    <property type="entry name" value="Protein kinase-like (PK-like)"/>
    <property type="match status" value="1"/>
</dbReference>
<evidence type="ECO:0000256" key="5">
    <source>
        <dbReference type="SAM" id="MobiDB-lite"/>
    </source>
</evidence>
<proteinExistence type="inferred from homology"/>
<dbReference type="GO" id="GO:0004674">
    <property type="term" value="F:protein serine/threonine kinase activity"/>
    <property type="evidence" value="ECO:0007669"/>
    <property type="project" value="UniProtKB-KW"/>
</dbReference>
<evidence type="ECO:0000256" key="3">
    <source>
        <dbReference type="PROSITE-ProRule" id="PRU10141"/>
    </source>
</evidence>
<dbReference type="InterPro" id="IPR000719">
    <property type="entry name" value="Prot_kinase_dom"/>
</dbReference>
<dbReference type="InterPro" id="IPR011009">
    <property type="entry name" value="Kinase-like_dom_sf"/>
</dbReference>
<dbReference type="AlphaFoldDB" id="A0A7S1REX9"/>
<dbReference type="GO" id="GO:0005524">
    <property type="term" value="F:ATP binding"/>
    <property type="evidence" value="ECO:0007669"/>
    <property type="project" value="UniProtKB-UniRule"/>
</dbReference>
<sequence>MLRAPRLLAAAALSLLATGGAVRSHEALEELAEMGGARPEAGAPGRHRGNSSALESGGGAALAARSGHATQAQLGVGRVLDGRYELKQFLGRFDARGGHLQRWEKVGAFPKIKAFPAGARKHLGTGSFGDAWKAWDKLRKKHVAVKIFFKGGYYLTPSLVAKKGYQSLVDEAAAECKEVMKIMKQRQTYEQGAQHICECYEAHTSDKANQESPLYLVQEMCGDSFFDLFVMNLHNPSSFTVKHPKLAKDPKWMMKAIAGTLEGVKFLSKLGYSHHDLKLENVVVTEDGAAKIIDFGGLTTMEKAAVEGGVCTSVYTPKEVRCPYAPGVDPGAPVYSFDDYSVGIMLFVVSCRSASFDSFRDHAQCGEGEPRDGAPVSNGVMKLAAKLARDYPAKRPDPAAAAKELRSAAGIAG</sequence>
<feature type="region of interest" description="Disordered" evidence="5">
    <location>
        <begin position="37"/>
        <end position="57"/>
    </location>
</feature>
<feature type="chain" id="PRO_5030648943" description="Protein kinase domain-containing protein" evidence="6">
    <location>
        <begin position="22"/>
        <end position="413"/>
    </location>
</feature>
<comment type="similarity">
    <text evidence="4">Belongs to the protein kinase superfamily.</text>
</comment>
<reference evidence="8" key="1">
    <citation type="submission" date="2021-01" db="EMBL/GenBank/DDBJ databases">
        <authorList>
            <person name="Corre E."/>
            <person name="Pelletier E."/>
            <person name="Niang G."/>
            <person name="Scheremetjew M."/>
            <person name="Finn R."/>
            <person name="Kale V."/>
            <person name="Holt S."/>
            <person name="Cochrane G."/>
            <person name="Meng A."/>
            <person name="Brown T."/>
            <person name="Cohen L."/>
        </authorList>
    </citation>
    <scope>NUCLEOTIDE SEQUENCE</scope>
    <source>
        <strain evidence="8">OF101</strain>
    </source>
</reference>